<keyword evidence="2" id="KW-0812">Transmembrane</keyword>
<comment type="caution">
    <text evidence="3">The sequence shown here is derived from an EMBL/GenBank/DDBJ whole genome shotgun (WGS) entry which is preliminary data.</text>
</comment>
<keyword evidence="2" id="KW-1133">Transmembrane helix</keyword>
<reference evidence="3" key="1">
    <citation type="submission" date="2023-08" db="EMBL/GenBank/DDBJ databases">
        <authorList>
            <person name="Audoor S."/>
            <person name="Bilcke G."/>
        </authorList>
    </citation>
    <scope>NUCLEOTIDE SEQUENCE</scope>
</reference>
<evidence type="ECO:0000313" key="4">
    <source>
        <dbReference type="Proteomes" id="UP001295423"/>
    </source>
</evidence>
<name>A0AAD2G6B9_9STRA</name>
<gene>
    <name evidence="3" type="ORF">CYCCA115_LOCUS20671</name>
</gene>
<evidence type="ECO:0000256" key="1">
    <source>
        <dbReference type="SAM" id="MobiDB-lite"/>
    </source>
</evidence>
<keyword evidence="2" id="KW-0472">Membrane</keyword>
<keyword evidence="4" id="KW-1185">Reference proteome</keyword>
<feature type="region of interest" description="Disordered" evidence="1">
    <location>
        <begin position="249"/>
        <end position="285"/>
    </location>
</feature>
<proteinExistence type="predicted"/>
<sequence length="285" mass="31623">MAMSVGLLSVIILFVIVTHVGSFVAYYFHRRKQPSHSARFTVTGRSAFRLHWLMVILIFPSYILGIVAAASCSFLVVSVPNPRDPREDLDWGIGFSNIDMPSEVASFFGQDGGCESLDTELGSLNIVSNSAAKSFAIFHCLLSSVGVVFAVLLTCNKRLTMERRDLIWLVMRIIMYISMWCAILSFFLQENETCDNYSCSLGGPGWAQVVNVVFLLIINFVLFFTNPGKERFVHTCFLSAEEARRRSAVMTPDANVTDDPTEYPVDLSTPGLRGSTGTKLSKTKT</sequence>
<evidence type="ECO:0008006" key="5">
    <source>
        <dbReference type="Google" id="ProtNLM"/>
    </source>
</evidence>
<evidence type="ECO:0000313" key="3">
    <source>
        <dbReference type="EMBL" id="CAJ1964522.1"/>
    </source>
</evidence>
<feature type="compositionally biased region" description="Low complexity" evidence="1">
    <location>
        <begin position="275"/>
        <end position="285"/>
    </location>
</feature>
<dbReference type="AlphaFoldDB" id="A0AAD2G6B9"/>
<feature type="transmembrane region" description="Helical" evidence="2">
    <location>
        <begin position="166"/>
        <end position="186"/>
    </location>
</feature>
<organism evidence="3 4">
    <name type="scientific">Cylindrotheca closterium</name>
    <dbReference type="NCBI Taxonomy" id="2856"/>
    <lineage>
        <taxon>Eukaryota</taxon>
        <taxon>Sar</taxon>
        <taxon>Stramenopiles</taxon>
        <taxon>Ochrophyta</taxon>
        <taxon>Bacillariophyta</taxon>
        <taxon>Bacillariophyceae</taxon>
        <taxon>Bacillariophycidae</taxon>
        <taxon>Bacillariales</taxon>
        <taxon>Bacillariaceae</taxon>
        <taxon>Cylindrotheca</taxon>
    </lineage>
</organism>
<feature type="transmembrane region" description="Helical" evidence="2">
    <location>
        <begin position="206"/>
        <end position="224"/>
    </location>
</feature>
<evidence type="ECO:0000256" key="2">
    <source>
        <dbReference type="SAM" id="Phobius"/>
    </source>
</evidence>
<accession>A0AAD2G6B9</accession>
<feature type="transmembrane region" description="Helical" evidence="2">
    <location>
        <begin position="135"/>
        <end position="154"/>
    </location>
</feature>
<dbReference type="Proteomes" id="UP001295423">
    <property type="component" value="Unassembled WGS sequence"/>
</dbReference>
<dbReference type="EMBL" id="CAKOGP040002191">
    <property type="protein sequence ID" value="CAJ1964522.1"/>
    <property type="molecule type" value="Genomic_DNA"/>
</dbReference>
<protein>
    <recommendedName>
        <fullName evidence="5">Transmembrane protein</fullName>
    </recommendedName>
</protein>
<feature type="transmembrane region" description="Helical" evidence="2">
    <location>
        <begin position="50"/>
        <end position="77"/>
    </location>
</feature>
<feature type="transmembrane region" description="Helical" evidence="2">
    <location>
        <begin position="6"/>
        <end position="29"/>
    </location>
</feature>